<evidence type="ECO:0000313" key="3">
    <source>
        <dbReference type="Proteomes" id="UP000294194"/>
    </source>
</evidence>
<name>A0A4Q9GRQ0_9MICO</name>
<evidence type="ECO:0000313" key="2">
    <source>
        <dbReference type="EMBL" id="TBN56774.1"/>
    </source>
</evidence>
<dbReference type="EMBL" id="SISG01000001">
    <property type="protein sequence ID" value="TBN56774.1"/>
    <property type="molecule type" value="Genomic_DNA"/>
</dbReference>
<dbReference type="AlphaFoldDB" id="A0A4Q9GRQ0"/>
<evidence type="ECO:0000256" key="1">
    <source>
        <dbReference type="SAM" id="Coils"/>
    </source>
</evidence>
<evidence type="ECO:0008006" key="4">
    <source>
        <dbReference type="Google" id="ProtNLM"/>
    </source>
</evidence>
<protein>
    <recommendedName>
        <fullName evidence="4">YtxH domain-containing protein</fullName>
    </recommendedName>
</protein>
<dbReference type="RefSeq" id="WP_130980884.1">
    <property type="nucleotide sequence ID" value="NZ_SISG01000001.1"/>
</dbReference>
<feature type="coiled-coil region" evidence="1">
    <location>
        <begin position="46"/>
        <end position="73"/>
    </location>
</feature>
<organism evidence="2 3">
    <name type="scientific">Glaciihabitans arcticus</name>
    <dbReference type="NCBI Taxonomy" id="2668039"/>
    <lineage>
        <taxon>Bacteria</taxon>
        <taxon>Bacillati</taxon>
        <taxon>Actinomycetota</taxon>
        <taxon>Actinomycetes</taxon>
        <taxon>Micrococcales</taxon>
        <taxon>Microbacteriaceae</taxon>
        <taxon>Glaciihabitans</taxon>
    </lineage>
</organism>
<accession>A0A4Q9GRQ0</accession>
<reference evidence="3" key="1">
    <citation type="submission" date="2019-02" db="EMBL/GenBank/DDBJ databases">
        <title>Glaciihabitans arcticus sp. nov., a psychrotolerant bacterium isolated from polar soil.</title>
        <authorList>
            <person name="Dahal R.H."/>
        </authorList>
    </citation>
    <scope>NUCLEOTIDE SEQUENCE [LARGE SCALE GENOMIC DNA]</scope>
    <source>
        <strain evidence="3">RP-3-7</strain>
    </source>
</reference>
<dbReference type="Proteomes" id="UP000294194">
    <property type="component" value="Unassembled WGS sequence"/>
</dbReference>
<proteinExistence type="predicted"/>
<comment type="caution">
    <text evidence="2">The sequence shown here is derived from an EMBL/GenBank/DDBJ whole genome shotgun (WGS) entry which is preliminary data.</text>
</comment>
<keyword evidence="1" id="KW-0175">Coiled coil</keyword>
<gene>
    <name evidence="2" type="ORF">EYE40_04815</name>
</gene>
<keyword evidence="3" id="KW-1185">Reference proteome</keyword>
<sequence length="75" mass="8088">MRGALLLIIGIGVGFIAAHQVARTPQGKQFFDDVDAKAREFGDAVVEGYKQREAELRAAVAEAEEVIADLSSRSK</sequence>